<organism evidence="1 2">
    <name type="scientific">Liparis tanakae</name>
    <name type="common">Tanaka's snailfish</name>
    <dbReference type="NCBI Taxonomy" id="230148"/>
    <lineage>
        <taxon>Eukaryota</taxon>
        <taxon>Metazoa</taxon>
        <taxon>Chordata</taxon>
        <taxon>Craniata</taxon>
        <taxon>Vertebrata</taxon>
        <taxon>Euteleostomi</taxon>
        <taxon>Actinopterygii</taxon>
        <taxon>Neopterygii</taxon>
        <taxon>Teleostei</taxon>
        <taxon>Neoteleostei</taxon>
        <taxon>Acanthomorphata</taxon>
        <taxon>Eupercaria</taxon>
        <taxon>Perciformes</taxon>
        <taxon>Cottioidei</taxon>
        <taxon>Cottales</taxon>
        <taxon>Liparidae</taxon>
        <taxon>Liparis</taxon>
    </lineage>
</organism>
<dbReference type="Proteomes" id="UP000314294">
    <property type="component" value="Unassembled WGS sequence"/>
</dbReference>
<reference evidence="1 2" key="1">
    <citation type="submission" date="2019-03" db="EMBL/GenBank/DDBJ databases">
        <title>First draft genome of Liparis tanakae, snailfish: a comprehensive survey of snailfish specific genes.</title>
        <authorList>
            <person name="Kim W."/>
            <person name="Song I."/>
            <person name="Jeong J.-H."/>
            <person name="Kim D."/>
            <person name="Kim S."/>
            <person name="Ryu S."/>
            <person name="Song J.Y."/>
            <person name="Lee S.K."/>
        </authorList>
    </citation>
    <scope>NUCLEOTIDE SEQUENCE [LARGE SCALE GENOMIC DNA]</scope>
    <source>
        <tissue evidence="1">Muscle</tissue>
    </source>
</reference>
<sequence length="69" mass="7606">MAISMKSIRVPIPQKPTGMVLLKPTSSPLNLNSVPLESRQLMFGAGRHSTLFGSWVASSIFGSLQRYMR</sequence>
<protein>
    <submittedName>
        <fullName evidence="1">Uncharacterized protein</fullName>
    </submittedName>
</protein>
<evidence type="ECO:0000313" key="2">
    <source>
        <dbReference type="Proteomes" id="UP000314294"/>
    </source>
</evidence>
<comment type="caution">
    <text evidence="1">The sequence shown here is derived from an EMBL/GenBank/DDBJ whole genome shotgun (WGS) entry which is preliminary data.</text>
</comment>
<proteinExistence type="predicted"/>
<dbReference type="EMBL" id="SRLO01000230">
    <property type="protein sequence ID" value="TNN65747.1"/>
    <property type="molecule type" value="Genomic_DNA"/>
</dbReference>
<gene>
    <name evidence="1" type="ORF">EYF80_024040</name>
</gene>
<dbReference type="AlphaFoldDB" id="A0A4Z2HIZ1"/>
<evidence type="ECO:0000313" key="1">
    <source>
        <dbReference type="EMBL" id="TNN65747.1"/>
    </source>
</evidence>
<accession>A0A4Z2HIZ1</accession>
<name>A0A4Z2HIZ1_9TELE</name>
<keyword evidence="2" id="KW-1185">Reference proteome</keyword>